<organism evidence="9 10">
    <name type="scientific">Mucuna pruriens</name>
    <name type="common">Velvet bean</name>
    <name type="synonym">Dolichos pruriens</name>
    <dbReference type="NCBI Taxonomy" id="157652"/>
    <lineage>
        <taxon>Eukaryota</taxon>
        <taxon>Viridiplantae</taxon>
        <taxon>Streptophyta</taxon>
        <taxon>Embryophyta</taxon>
        <taxon>Tracheophyta</taxon>
        <taxon>Spermatophyta</taxon>
        <taxon>Magnoliopsida</taxon>
        <taxon>eudicotyledons</taxon>
        <taxon>Gunneridae</taxon>
        <taxon>Pentapetalae</taxon>
        <taxon>rosids</taxon>
        <taxon>fabids</taxon>
        <taxon>Fabales</taxon>
        <taxon>Fabaceae</taxon>
        <taxon>Papilionoideae</taxon>
        <taxon>50 kb inversion clade</taxon>
        <taxon>NPAAA clade</taxon>
        <taxon>indigoferoid/millettioid clade</taxon>
        <taxon>Phaseoleae</taxon>
        <taxon>Mucuna</taxon>
    </lineage>
</organism>
<feature type="domain" description="BHLH" evidence="7">
    <location>
        <begin position="352"/>
        <end position="401"/>
    </location>
</feature>
<dbReference type="GO" id="GO:0003700">
    <property type="term" value="F:DNA-binding transcription factor activity"/>
    <property type="evidence" value="ECO:0007669"/>
    <property type="project" value="InterPro"/>
</dbReference>
<dbReference type="CDD" id="cd11449">
    <property type="entry name" value="bHLH_AtAIB_like"/>
    <property type="match status" value="1"/>
</dbReference>
<comment type="caution">
    <text evidence="9">The sequence shown here is derived from an EMBL/GenBank/DDBJ whole genome shotgun (WGS) entry which is preliminary data.</text>
</comment>
<dbReference type="CDD" id="cd04873">
    <property type="entry name" value="ACT_UUR-ACR-like"/>
    <property type="match status" value="1"/>
</dbReference>
<gene>
    <name evidence="9" type="primary">BHLH3</name>
    <name evidence="9" type="ORF">CR513_47896</name>
</gene>
<dbReference type="Gene3D" id="4.10.280.10">
    <property type="entry name" value="Helix-loop-helix DNA-binding domain"/>
    <property type="match status" value="1"/>
</dbReference>
<dbReference type="InterPro" id="IPR045084">
    <property type="entry name" value="AIB/MYC-like"/>
</dbReference>
<dbReference type="InterPro" id="IPR011598">
    <property type="entry name" value="bHLH_dom"/>
</dbReference>
<dbReference type="PANTHER" id="PTHR11514">
    <property type="entry name" value="MYC"/>
    <property type="match status" value="1"/>
</dbReference>
<evidence type="ECO:0000259" key="7">
    <source>
        <dbReference type="PROSITE" id="PS50888"/>
    </source>
</evidence>
<feature type="region of interest" description="Disordered" evidence="6">
    <location>
        <begin position="321"/>
        <end position="363"/>
    </location>
</feature>
<evidence type="ECO:0000256" key="5">
    <source>
        <dbReference type="RuleBase" id="RU369104"/>
    </source>
</evidence>
<dbReference type="AlphaFoldDB" id="A0A371F2X5"/>
<evidence type="ECO:0000256" key="1">
    <source>
        <dbReference type="ARBA" id="ARBA00004123"/>
    </source>
</evidence>
<dbReference type="PROSITE" id="PS51671">
    <property type="entry name" value="ACT"/>
    <property type="match status" value="1"/>
</dbReference>
<protein>
    <recommendedName>
        <fullName evidence="5">Transcription factor</fullName>
        <shortName evidence="5">bHLH transcription factor</shortName>
    </recommendedName>
    <alternativeName>
        <fullName evidence="5">Basic helix-loop-helix protein</fullName>
    </alternativeName>
</protein>
<dbReference type="Pfam" id="PF22754">
    <property type="entry name" value="bHLH-TF_ACT-like_plant"/>
    <property type="match status" value="1"/>
</dbReference>
<evidence type="ECO:0000256" key="2">
    <source>
        <dbReference type="ARBA" id="ARBA00023015"/>
    </source>
</evidence>
<dbReference type="InterPro" id="IPR036638">
    <property type="entry name" value="HLH_DNA-bd_sf"/>
</dbReference>
<keyword evidence="3 5" id="KW-0804">Transcription</keyword>
<evidence type="ECO:0000256" key="4">
    <source>
        <dbReference type="ARBA" id="ARBA00023242"/>
    </source>
</evidence>
<dbReference type="GO" id="GO:0005634">
    <property type="term" value="C:nucleus"/>
    <property type="evidence" value="ECO:0007669"/>
    <property type="project" value="UniProtKB-SubCell"/>
</dbReference>
<feature type="compositionally biased region" description="Basic and acidic residues" evidence="6">
    <location>
        <begin position="349"/>
        <end position="363"/>
    </location>
</feature>
<dbReference type="EMBL" id="QJKJ01010846">
    <property type="protein sequence ID" value="RDX72594.1"/>
    <property type="molecule type" value="Genomic_DNA"/>
</dbReference>
<keyword evidence="10" id="KW-1185">Reference proteome</keyword>
<evidence type="ECO:0000256" key="3">
    <source>
        <dbReference type="ARBA" id="ARBA00023163"/>
    </source>
</evidence>
<dbReference type="GO" id="GO:0046983">
    <property type="term" value="F:protein dimerization activity"/>
    <property type="evidence" value="ECO:0007669"/>
    <property type="project" value="InterPro"/>
</dbReference>
<comment type="subcellular location">
    <subcellularLocation>
        <location evidence="1 5">Nucleus</location>
    </subcellularLocation>
</comment>
<keyword evidence="4 5" id="KW-0539">Nucleus</keyword>
<dbReference type="SUPFAM" id="SSF47459">
    <property type="entry name" value="HLH, helix-loop-helix DNA-binding domain"/>
    <property type="match status" value="1"/>
</dbReference>
<dbReference type="PROSITE" id="PS50888">
    <property type="entry name" value="BHLH"/>
    <property type="match status" value="1"/>
</dbReference>
<reference evidence="9" key="1">
    <citation type="submission" date="2018-05" db="EMBL/GenBank/DDBJ databases">
        <title>Draft genome of Mucuna pruriens seed.</title>
        <authorList>
            <person name="Nnadi N.E."/>
            <person name="Vos R."/>
            <person name="Hasami M.H."/>
            <person name="Devisetty U.K."/>
            <person name="Aguiy J.C."/>
        </authorList>
    </citation>
    <scope>NUCLEOTIDE SEQUENCE [LARGE SCALE GENOMIC DNA]</scope>
    <source>
        <strain evidence="9">JCA_2017</strain>
    </source>
</reference>
<dbReference type="STRING" id="157652.A0A371F2X5"/>
<dbReference type="SMART" id="SM00353">
    <property type="entry name" value="HLH"/>
    <property type="match status" value="1"/>
</dbReference>
<sequence>MMGEKLCMNEEDKGVLETVLGAEAVAFFISALSNNVFSGVVAPSGGTDLGLRQRLCQLVEASKWNYAVFWQVAGLKSGGSALIWGDGHFSDSKGERNGVGKEDEQEVRKKVLQKLDACFAGSVSKEANYARLDRVSDLLMFYLSSMYYIFGFDSPCGPGSSFKSGKLIWASDASGCLNQLESRSFLGKLAGLQTVIFVPLKSGVMELGSLEMVTEDQGVVEMVCAAFGESSPGQAKVFPKIFGQELSLGDTKSQSITISFSPKVEDDPGFTSDSYEVQALGVNHAYGNSSNGTLGDSNEAKMFPQLNKMMAGNFNPQARIPCLDLGNEDSSSTHADERKPRKRGRKPANGREEPLNHVEAERQRREKLNQRFYALRAVVPNISKMDKASLLGDAITFITDLQMKIKVLEAEKNMINNKDQKLSLPDMDFQDREDDTVVTVRCPLDIHPVSDVVKTFREHQIVAQDSSVSTTDDKVIHTFSIRTEGGEAAAIQLKEKLEASLSKIVINVLKYVQVINDQNYLSRFFREVAVPQGVWDTLVGIQLQIPDPPANRVLSQYV</sequence>
<dbReference type="Pfam" id="PF00010">
    <property type="entry name" value="HLH"/>
    <property type="match status" value="1"/>
</dbReference>
<name>A0A371F2X5_MUCPR</name>
<evidence type="ECO:0000259" key="8">
    <source>
        <dbReference type="PROSITE" id="PS51671"/>
    </source>
</evidence>
<evidence type="ECO:0000313" key="9">
    <source>
        <dbReference type="EMBL" id="RDX72594.1"/>
    </source>
</evidence>
<dbReference type="Proteomes" id="UP000257109">
    <property type="component" value="Unassembled WGS sequence"/>
</dbReference>
<evidence type="ECO:0000256" key="6">
    <source>
        <dbReference type="SAM" id="MobiDB-lite"/>
    </source>
</evidence>
<dbReference type="FunFam" id="4.10.280.10:FF:000078">
    <property type="entry name" value="Transcription factor bHLH13"/>
    <property type="match status" value="1"/>
</dbReference>
<dbReference type="PANTHER" id="PTHR11514:SF53">
    <property type="entry name" value="TRANSCRIPTION FACTOR BHLH3"/>
    <property type="match status" value="1"/>
</dbReference>
<dbReference type="Pfam" id="PF14215">
    <property type="entry name" value="bHLH-MYC_N"/>
    <property type="match status" value="1"/>
</dbReference>
<dbReference type="InterPro" id="IPR025610">
    <property type="entry name" value="MYC/MYB_N"/>
</dbReference>
<dbReference type="InterPro" id="IPR002912">
    <property type="entry name" value="ACT_dom"/>
</dbReference>
<evidence type="ECO:0000313" key="10">
    <source>
        <dbReference type="Proteomes" id="UP000257109"/>
    </source>
</evidence>
<proteinExistence type="predicted"/>
<feature type="domain" description="ACT" evidence="8">
    <location>
        <begin position="437"/>
        <end position="516"/>
    </location>
</feature>
<dbReference type="InterPro" id="IPR054502">
    <property type="entry name" value="bHLH-TF_ACT-like_plant"/>
</dbReference>
<keyword evidence="2 5" id="KW-0805">Transcription regulation</keyword>
<accession>A0A371F2X5</accession>
<feature type="non-terminal residue" evidence="9">
    <location>
        <position position="1"/>
    </location>
</feature>
<dbReference type="OrthoDB" id="677168at2759"/>
<dbReference type="GO" id="GO:0000976">
    <property type="term" value="F:transcription cis-regulatory region binding"/>
    <property type="evidence" value="ECO:0007669"/>
    <property type="project" value="TreeGrafter"/>
</dbReference>